<comment type="caution">
    <text evidence="15">The sequence shown here is derived from an EMBL/GenBank/DDBJ whole genome shotgun (WGS) entry which is preliminary data.</text>
</comment>
<dbReference type="AlphaFoldDB" id="A0A1D2MPI6"/>
<keyword evidence="4 8" id="KW-0863">Zinc-finger</keyword>
<evidence type="ECO:0000256" key="9">
    <source>
        <dbReference type="PROSITE-ProRule" id="PRU00649"/>
    </source>
</evidence>
<keyword evidence="16" id="KW-1185">Reference proteome</keyword>
<dbReference type="Gene3D" id="1.20.930.10">
    <property type="entry name" value="Conserved domain common to transcription factors TFIIS, elongin A, CRSP70"/>
    <property type="match status" value="1"/>
</dbReference>
<dbReference type="SUPFAM" id="SSF46942">
    <property type="entry name" value="Elongation factor TFIIS domain 2"/>
    <property type="match status" value="1"/>
</dbReference>
<dbReference type="PIRSF" id="PIRSF006704">
    <property type="entry name" value="TF_IIS"/>
    <property type="match status" value="1"/>
</dbReference>
<feature type="domain" description="TFIIS central" evidence="14">
    <location>
        <begin position="190"/>
        <end position="306"/>
    </location>
</feature>
<keyword evidence="10" id="KW-0238">DNA-binding</keyword>
<feature type="region of interest" description="Disordered" evidence="11">
    <location>
        <begin position="147"/>
        <end position="180"/>
    </location>
</feature>
<dbReference type="SUPFAM" id="SSF57783">
    <property type="entry name" value="Zinc beta-ribbon"/>
    <property type="match status" value="1"/>
</dbReference>
<dbReference type="OMA" id="DACDPFR"/>
<keyword evidence="3 10" id="KW-0479">Metal-binding</keyword>
<evidence type="ECO:0000256" key="3">
    <source>
        <dbReference type="ARBA" id="ARBA00022723"/>
    </source>
</evidence>
<dbReference type="CDD" id="cd13749">
    <property type="entry name" value="Zn-ribbon_TFIIS"/>
    <property type="match status" value="1"/>
</dbReference>
<dbReference type="InterPro" id="IPR006289">
    <property type="entry name" value="TFSII"/>
</dbReference>
<organism evidence="15 16">
    <name type="scientific">Orchesella cincta</name>
    <name type="common">Springtail</name>
    <name type="synonym">Podura cincta</name>
    <dbReference type="NCBI Taxonomy" id="48709"/>
    <lineage>
        <taxon>Eukaryota</taxon>
        <taxon>Metazoa</taxon>
        <taxon>Ecdysozoa</taxon>
        <taxon>Arthropoda</taxon>
        <taxon>Hexapoda</taxon>
        <taxon>Collembola</taxon>
        <taxon>Entomobryomorpha</taxon>
        <taxon>Entomobryoidea</taxon>
        <taxon>Orchesellidae</taxon>
        <taxon>Orchesellinae</taxon>
        <taxon>Orchesella</taxon>
    </lineage>
</organism>
<dbReference type="GO" id="GO:0008270">
    <property type="term" value="F:zinc ion binding"/>
    <property type="evidence" value="ECO:0007669"/>
    <property type="project" value="UniProtKB-UniRule"/>
</dbReference>
<name>A0A1D2MPI6_ORCCI</name>
<evidence type="ECO:0000256" key="7">
    <source>
        <dbReference type="ARBA" id="ARBA00025408"/>
    </source>
</evidence>
<evidence type="ECO:0000256" key="8">
    <source>
        <dbReference type="PROSITE-ProRule" id="PRU00472"/>
    </source>
</evidence>
<dbReference type="Gene3D" id="2.20.25.10">
    <property type="match status" value="1"/>
</dbReference>
<evidence type="ECO:0000259" key="13">
    <source>
        <dbReference type="PROSITE" id="PS51319"/>
    </source>
</evidence>
<dbReference type="Pfam" id="PF08711">
    <property type="entry name" value="Med26"/>
    <property type="match status" value="1"/>
</dbReference>
<evidence type="ECO:0000313" key="16">
    <source>
        <dbReference type="Proteomes" id="UP000094527"/>
    </source>
</evidence>
<gene>
    <name evidence="15" type="ORF">Ocin01_11769</name>
</gene>
<reference evidence="15 16" key="1">
    <citation type="journal article" date="2016" name="Genome Biol. Evol.">
        <title>Gene Family Evolution Reflects Adaptation to Soil Environmental Stressors in the Genome of the Collembolan Orchesella cincta.</title>
        <authorList>
            <person name="Faddeeva-Vakhrusheva A."/>
            <person name="Derks M.F."/>
            <person name="Anvar S.Y."/>
            <person name="Agamennone V."/>
            <person name="Suring W."/>
            <person name="Smit S."/>
            <person name="van Straalen N.M."/>
            <person name="Roelofs D."/>
        </authorList>
    </citation>
    <scope>NUCLEOTIDE SEQUENCE [LARGE SCALE GENOMIC DNA]</scope>
    <source>
        <tissue evidence="15">Mixed pool</tissue>
    </source>
</reference>
<dbReference type="Gene3D" id="1.10.472.30">
    <property type="entry name" value="Transcription elongation factor S-II, central domain"/>
    <property type="match status" value="1"/>
</dbReference>
<evidence type="ECO:0000259" key="12">
    <source>
        <dbReference type="PROSITE" id="PS51133"/>
    </source>
</evidence>
<keyword evidence="15" id="KW-0251">Elongation factor</keyword>
<evidence type="ECO:0000256" key="6">
    <source>
        <dbReference type="ARBA" id="ARBA00023242"/>
    </source>
</evidence>
<evidence type="ECO:0000259" key="14">
    <source>
        <dbReference type="PROSITE" id="PS51321"/>
    </source>
</evidence>
<dbReference type="PROSITE" id="PS51133">
    <property type="entry name" value="ZF_TFIIS_2"/>
    <property type="match status" value="1"/>
</dbReference>
<evidence type="ECO:0000256" key="5">
    <source>
        <dbReference type="ARBA" id="ARBA00022833"/>
    </source>
</evidence>
<feature type="region of interest" description="Disordered" evidence="11">
    <location>
        <begin position="97"/>
        <end position="126"/>
    </location>
</feature>
<feature type="compositionally biased region" description="Basic and acidic residues" evidence="11">
    <location>
        <begin position="98"/>
        <end position="113"/>
    </location>
</feature>
<feature type="domain" description="TFIIS N-terminal" evidence="13">
    <location>
        <begin position="7"/>
        <end position="93"/>
    </location>
</feature>
<proteinExistence type="inferred from homology"/>
<evidence type="ECO:0000256" key="11">
    <source>
        <dbReference type="SAM" id="MobiDB-lite"/>
    </source>
</evidence>
<evidence type="ECO:0000313" key="15">
    <source>
        <dbReference type="EMBL" id="ODM94916.1"/>
    </source>
</evidence>
<dbReference type="Pfam" id="PF01096">
    <property type="entry name" value="Zn_ribbon_TFIIS"/>
    <property type="match status" value="1"/>
</dbReference>
<dbReference type="InterPro" id="IPR035441">
    <property type="entry name" value="TFIIS/LEDGF_dom_sf"/>
</dbReference>
<keyword evidence="5 10" id="KW-0862">Zinc</keyword>
<dbReference type="NCBIfam" id="TIGR01385">
    <property type="entry name" value="TFSII"/>
    <property type="match status" value="1"/>
</dbReference>
<dbReference type="InterPro" id="IPR017923">
    <property type="entry name" value="TFIIS_N"/>
</dbReference>
<dbReference type="FunFam" id="2.20.25.10:FF:000001">
    <property type="entry name" value="Probable Transcription elongation factor S-II"/>
    <property type="match status" value="1"/>
</dbReference>
<sequence>MSEGMLREVLEIKTKMEGLLELQPEKDKIPQVDPQSAIALLKTLTNMGVTLDVLASSKVGMIVNSLRKKFPDKEVQTLGKSLLKKWKKLIEVPASSPDKSEANAKVEVGEEKSKKRKAHAPSASAGSAPKLLKIKIKEIRKPDYLKDSNEIPEASGTPALNDKASGCNTDKKELQSSSVSPCCSSESDAVRVKCRELLLVAVKGDENYPEGSLDPQELVEQLEDSIFKELKGTGFKYKSRIRSRIANLKDPRNPDLRVMFLEGRISPVKLSTMTAEEMASDELKSLRAQFIKESIENAQLATIPGTKTDLLRCGKCRKRNCTYNQLQTRSADEPMTTFVLCNSCGNRWKFN</sequence>
<dbReference type="InterPro" id="IPR001222">
    <property type="entry name" value="Znf_TFIIS"/>
</dbReference>
<keyword evidence="15" id="KW-0648">Protein biosynthesis</keyword>
<feature type="domain" description="TFIIS-type" evidence="12">
    <location>
        <begin position="309"/>
        <end position="349"/>
    </location>
</feature>
<dbReference type="GO" id="GO:0005634">
    <property type="term" value="C:nucleus"/>
    <property type="evidence" value="ECO:0007669"/>
    <property type="project" value="UniProtKB-SubCell"/>
</dbReference>
<comment type="function">
    <text evidence="7">Necessary for efficient RNA polymerase II transcription elongation past template-encoded arresting sites. The arresting sites in DNA have the property of trapping a certain fraction of elongating RNA polymerases that pass through, resulting in locked ternary complexes. Cleavage of the nascent transcript by S-II allows the resumption of elongation from the new 3'-terminus.</text>
</comment>
<keyword evidence="6 9" id="KW-0539">Nucleus</keyword>
<dbReference type="GO" id="GO:0006368">
    <property type="term" value="P:transcription elongation by RNA polymerase II"/>
    <property type="evidence" value="ECO:0007669"/>
    <property type="project" value="InterPro"/>
</dbReference>
<dbReference type="InterPro" id="IPR003618">
    <property type="entry name" value="TFIIS_cen_dom"/>
</dbReference>
<dbReference type="PANTHER" id="PTHR11477">
    <property type="entry name" value="TRANSCRIPTION FACTOR S-II ZINC FINGER DOMAIN-CONTAINING PROTEIN"/>
    <property type="match status" value="1"/>
</dbReference>
<evidence type="ECO:0000256" key="4">
    <source>
        <dbReference type="ARBA" id="ARBA00022771"/>
    </source>
</evidence>
<dbReference type="SMART" id="SM00510">
    <property type="entry name" value="TFS2M"/>
    <property type="match status" value="1"/>
</dbReference>
<dbReference type="InterPro" id="IPR035100">
    <property type="entry name" value="TF_IIS-typ"/>
</dbReference>
<accession>A0A1D2MPI6</accession>
<dbReference type="InterPro" id="IPR003617">
    <property type="entry name" value="TFIIS/CRSP70_N_sub"/>
</dbReference>
<keyword evidence="10" id="KW-0805">Transcription regulation</keyword>
<dbReference type="OrthoDB" id="44867at2759"/>
<comment type="similarity">
    <text evidence="2 10">Belongs to the TFS-II family.</text>
</comment>
<dbReference type="InterPro" id="IPR036575">
    <property type="entry name" value="TFIIS_cen_dom_sf"/>
</dbReference>
<dbReference type="GO" id="GO:0003677">
    <property type="term" value="F:DNA binding"/>
    <property type="evidence" value="ECO:0007669"/>
    <property type="project" value="UniProtKB-KW"/>
</dbReference>
<evidence type="ECO:0000256" key="2">
    <source>
        <dbReference type="ARBA" id="ARBA00009647"/>
    </source>
</evidence>
<dbReference type="Proteomes" id="UP000094527">
    <property type="component" value="Unassembled WGS sequence"/>
</dbReference>
<dbReference type="GO" id="GO:0003746">
    <property type="term" value="F:translation elongation factor activity"/>
    <property type="evidence" value="ECO:0007669"/>
    <property type="project" value="UniProtKB-KW"/>
</dbReference>
<dbReference type="STRING" id="48709.A0A1D2MPI6"/>
<dbReference type="PROSITE" id="PS51319">
    <property type="entry name" value="TFIIS_N"/>
    <property type="match status" value="1"/>
</dbReference>
<dbReference type="PROSITE" id="PS51321">
    <property type="entry name" value="TFIIS_CENTRAL"/>
    <property type="match status" value="1"/>
</dbReference>
<dbReference type="PROSITE" id="PS00466">
    <property type="entry name" value="ZF_TFIIS_1"/>
    <property type="match status" value="1"/>
</dbReference>
<keyword evidence="10" id="KW-0804">Transcription</keyword>
<dbReference type="Pfam" id="PF07500">
    <property type="entry name" value="TFIIS_M"/>
    <property type="match status" value="1"/>
</dbReference>
<dbReference type="SMART" id="SM00509">
    <property type="entry name" value="TFS2N"/>
    <property type="match status" value="1"/>
</dbReference>
<dbReference type="SUPFAM" id="SSF47676">
    <property type="entry name" value="Conserved domain common to transcription factors TFIIS, elongin A, CRSP70"/>
    <property type="match status" value="1"/>
</dbReference>
<comment type="subcellular location">
    <subcellularLocation>
        <location evidence="1 9 10">Nucleus</location>
    </subcellularLocation>
</comment>
<protein>
    <recommendedName>
        <fullName evidence="10">Transcription elongation factor</fullName>
    </recommendedName>
</protein>
<dbReference type="PANTHER" id="PTHR11477:SF0">
    <property type="entry name" value="IP08861P-RELATED"/>
    <property type="match status" value="1"/>
</dbReference>
<evidence type="ECO:0000256" key="1">
    <source>
        <dbReference type="ARBA" id="ARBA00004123"/>
    </source>
</evidence>
<evidence type="ECO:0000256" key="10">
    <source>
        <dbReference type="RuleBase" id="RU368078"/>
    </source>
</evidence>
<dbReference type="EMBL" id="LJIJ01000734">
    <property type="protein sequence ID" value="ODM94916.1"/>
    <property type="molecule type" value="Genomic_DNA"/>
</dbReference>
<dbReference type="SMART" id="SM00440">
    <property type="entry name" value="ZnF_C2C2"/>
    <property type="match status" value="1"/>
</dbReference>